<dbReference type="Pfam" id="PF00294">
    <property type="entry name" value="PfkB"/>
    <property type="match status" value="1"/>
</dbReference>
<dbReference type="EMBL" id="JGZJ01000009">
    <property type="protein sequence ID" value="KFI81838.1"/>
    <property type="molecule type" value="Genomic_DNA"/>
</dbReference>
<sequence length="412" mass="43004">MFDIRTAWRRLAARISGDTNQETIDAIEARNVSDSPAPATVTPAPTTVEATGADAVPAPAPSAPTTSGEAAPDDAPATRPARVISLGEVWVDIMMDVDSLPKAGGFAASRSTIPTIDGSYRALLASRLMGTPTAHAGIIGAGPWASMIRHAFYEHDIAHIGPDRLDIDTGFRLVLNDANGGKTFIATYGAEAQGGADTFDGIDLQPGDVVSISSNSLMDATAAGVDTFIRQAGSDPDVRPYQIVLSPTSSLERVNDRLLEDLVLARPIWTCNRQAAVKLADRLGAPLDEVPVTVGGTFDNEMKALCDNLGTTLRAPLIIRAGARGAWVRLPGGEVTHVDGFPTKAVHKRSAGTVHTGALCAMLAVGRSLVEATRVANAAASLSIEHSENGIPVPPARDEVLALVEHGATSEH</sequence>
<dbReference type="PANTHER" id="PTHR10584">
    <property type="entry name" value="SUGAR KINASE"/>
    <property type="match status" value="1"/>
</dbReference>
<organism evidence="5 6">
    <name type="scientific">Bifidobacterium pullorum</name>
    <dbReference type="NCBI Taxonomy" id="78448"/>
    <lineage>
        <taxon>Bacteria</taxon>
        <taxon>Bacillati</taxon>
        <taxon>Actinomycetota</taxon>
        <taxon>Actinomycetes</taxon>
        <taxon>Bifidobacteriales</taxon>
        <taxon>Bifidobacteriaceae</taxon>
        <taxon>Bifidobacterium</taxon>
    </lineage>
</organism>
<proteinExistence type="predicted"/>
<dbReference type="GO" id="GO:0016301">
    <property type="term" value="F:kinase activity"/>
    <property type="evidence" value="ECO:0007669"/>
    <property type="project" value="UniProtKB-KW"/>
</dbReference>
<comment type="caution">
    <text evidence="5">The sequence shown here is derived from an EMBL/GenBank/DDBJ whole genome shotgun (WGS) entry which is preliminary data.</text>
</comment>
<name>A0A7V8HQ22_9BIFI</name>
<dbReference type="SUPFAM" id="SSF53613">
    <property type="entry name" value="Ribokinase-like"/>
    <property type="match status" value="1"/>
</dbReference>
<evidence type="ECO:0000256" key="1">
    <source>
        <dbReference type="ARBA" id="ARBA00022679"/>
    </source>
</evidence>
<evidence type="ECO:0000256" key="2">
    <source>
        <dbReference type="ARBA" id="ARBA00022777"/>
    </source>
</evidence>
<protein>
    <submittedName>
        <fullName evidence="5">Ribokinase family sugar kinase</fullName>
    </submittedName>
</protein>
<dbReference type="PANTHER" id="PTHR10584:SF166">
    <property type="entry name" value="RIBOKINASE"/>
    <property type="match status" value="1"/>
</dbReference>
<dbReference type="InterPro" id="IPR029056">
    <property type="entry name" value="Ribokinase-like"/>
</dbReference>
<reference evidence="5 6" key="1">
    <citation type="submission" date="2014-03" db="EMBL/GenBank/DDBJ databases">
        <title>Genomics of Bifidobacteria.</title>
        <authorList>
            <person name="Ventura M."/>
            <person name="Milani C."/>
            <person name="Lugli G.A."/>
        </authorList>
    </citation>
    <scope>NUCLEOTIDE SEQUENCE [LARGE SCALE GENOMIC DNA]</scope>
    <source>
        <strain evidence="5 6">LMG 21816</strain>
    </source>
</reference>
<dbReference type="Proteomes" id="UP000029109">
    <property type="component" value="Unassembled WGS sequence"/>
</dbReference>
<evidence type="ECO:0000313" key="6">
    <source>
        <dbReference type="Proteomes" id="UP000029109"/>
    </source>
</evidence>
<keyword evidence="1" id="KW-0808">Transferase</keyword>
<dbReference type="InterPro" id="IPR011611">
    <property type="entry name" value="PfkB_dom"/>
</dbReference>
<feature type="domain" description="Carbohydrate kinase PfkB" evidence="4">
    <location>
        <begin position="128"/>
        <end position="394"/>
    </location>
</feature>
<accession>A0A7V8HQ22</accession>
<dbReference type="GO" id="GO:0005829">
    <property type="term" value="C:cytosol"/>
    <property type="evidence" value="ECO:0007669"/>
    <property type="project" value="TreeGrafter"/>
</dbReference>
<evidence type="ECO:0000259" key="4">
    <source>
        <dbReference type="Pfam" id="PF00294"/>
    </source>
</evidence>
<evidence type="ECO:0000313" key="5">
    <source>
        <dbReference type="EMBL" id="KFI81838.1"/>
    </source>
</evidence>
<keyword evidence="2 5" id="KW-0418">Kinase</keyword>
<feature type="region of interest" description="Disordered" evidence="3">
    <location>
        <begin position="52"/>
        <end position="78"/>
    </location>
</feature>
<dbReference type="AlphaFoldDB" id="A0A7V8HQ22"/>
<dbReference type="Gene3D" id="3.40.1190.20">
    <property type="match status" value="1"/>
</dbReference>
<evidence type="ECO:0000256" key="3">
    <source>
        <dbReference type="SAM" id="MobiDB-lite"/>
    </source>
</evidence>
<gene>
    <name evidence="5" type="ORF">BPULL_1504</name>
</gene>